<dbReference type="Proteomes" id="UP000197361">
    <property type="component" value="Unassembled WGS sequence"/>
</dbReference>
<feature type="transmembrane region" description="Helical" evidence="1">
    <location>
        <begin position="341"/>
        <end position="358"/>
    </location>
</feature>
<gene>
    <name evidence="3" type="ORF">CDQ92_08200</name>
</gene>
<reference evidence="3 4" key="1">
    <citation type="journal article" date="2010" name="Int. J. Syst. Evol. Microbiol.">
        <title>Sphingopyxis bauzanensis sp. nov., a psychrophilic bacterium isolated from soil.</title>
        <authorList>
            <person name="Zhang D.C."/>
            <person name="Liu H.C."/>
            <person name="Xin Y.H."/>
            <person name="Zhou Y.G."/>
            <person name="Schinner F."/>
            <person name="Margesin R."/>
        </authorList>
    </citation>
    <scope>NUCLEOTIDE SEQUENCE [LARGE SCALE GENOMIC DNA]</scope>
    <source>
        <strain evidence="3 4">DSM 22271</strain>
    </source>
</reference>
<organism evidence="3 4">
    <name type="scientific">Sphingopyxis bauzanensis</name>
    <dbReference type="NCBI Taxonomy" id="651663"/>
    <lineage>
        <taxon>Bacteria</taxon>
        <taxon>Pseudomonadati</taxon>
        <taxon>Pseudomonadota</taxon>
        <taxon>Alphaproteobacteria</taxon>
        <taxon>Sphingomonadales</taxon>
        <taxon>Sphingomonadaceae</taxon>
        <taxon>Sphingopyxis</taxon>
    </lineage>
</organism>
<dbReference type="GO" id="GO:0016747">
    <property type="term" value="F:acyltransferase activity, transferring groups other than amino-acyl groups"/>
    <property type="evidence" value="ECO:0007669"/>
    <property type="project" value="InterPro"/>
</dbReference>
<keyword evidence="4" id="KW-1185">Reference proteome</keyword>
<feature type="transmembrane region" description="Helical" evidence="1">
    <location>
        <begin position="274"/>
        <end position="291"/>
    </location>
</feature>
<feature type="domain" description="Acyltransferase 3" evidence="2">
    <location>
        <begin position="43"/>
        <end position="355"/>
    </location>
</feature>
<evidence type="ECO:0000313" key="4">
    <source>
        <dbReference type="Proteomes" id="UP000197361"/>
    </source>
</evidence>
<feature type="transmembrane region" description="Helical" evidence="1">
    <location>
        <begin position="47"/>
        <end position="67"/>
    </location>
</feature>
<feature type="transmembrane region" description="Helical" evidence="1">
    <location>
        <begin position="79"/>
        <end position="101"/>
    </location>
</feature>
<keyword evidence="1" id="KW-0812">Transmembrane</keyword>
<dbReference type="PANTHER" id="PTHR23028">
    <property type="entry name" value="ACETYLTRANSFERASE"/>
    <property type="match status" value="1"/>
</dbReference>
<keyword evidence="1" id="KW-0472">Membrane</keyword>
<comment type="caution">
    <text evidence="3">The sequence shown here is derived from an EMBL/GenBank/DDBJ whole genome shotgun (WGS) entry which is preliminary data.</text>
</comment>
<feature type="transmembrane region" description="Helical" evidence="1">
    <location>
        <begin position="248"/>
        <end position="268"/>
    </location>
</feature>
<feature type="transmembrane region" description="Helical" evidence="1">
    <location>
        <begin position="217"/>
        <end position="241"/>
    </location>
</feature>
<evidence type="ECO:0000313" key="3">
    <source>
        <dbReference type="EMBL" id="OWQ97055.1"/>
    </source>
</evidence>
<dbReference type="InterPro" id="IPR002656">
    <property type="entry name" value="Acyl_transf_3_dom"/>
</dbReference>
<feature type="transmembrane region" description="Helical" evidence="1">
    <location>
        <begin position="194"/>
        <end position="211"/>
    </location>
</feature>
<dbReference type="AlphaFoldDB" id="A0A246JVF3"/>
<evidence type="ECO:0000259" key="2">
    <source>
        <dbReference type="Pfam" id="PF01757"/>
    </source>
</evidence>
<dbReference type="GO" id="GO:0000271">
    <property type="term" value="P:polysaccharide biosynthetic process"/>
    <property type="evidence" value="ECO:0007669"/>
    <property type="project" value="TreeGrafter"/>
</dbReference>
<name>A0A246JVF3_9SPHN</name>
<proteinExistence type="predicted"/>
<feature type="transmembrane region" description="Helical" evidence="1">
    <location>
        <begin position="122"/>
        <end position="145"/>
    </location>
</feature>
<dbReference type="Pfam" id="PF01757">
    <property type="entry name" value="Acyl_transf_3"/>
    <property type="match status" value="1"/>
</dbReference>
<dbReference type="GO" id="GO:0016020">
    <property type="term" value="C:membrane"/>
    <property type="evidence" value="ECO:0007669"/>
    <property type="project" value="TreeGrafter"/>
</dbReference>
<accession>A0A246JVF3</accession>
<keyword evidence="1" id="KW-1133">Transmembrane helix</keyword>
<dbReference type="PANTHER" id="PTHR23028:SF131">
    <property type="entry name" value="BLR2367 PROTEIN"/>
    <property type="match status" value="1"/>
</dbReference>
<evidence type="ECO:0000256" key="1">
    <source>
        <dbReference type="SAM" id="Phobius"/>
    </source>
</evidence>
<dbReference type="EMBL" id="NISK01000002">
    <property type="protein sequence ID" value="OWQ97055.1"/>
    <property type="molecule type" value="Genomic_DNA"/>
</dbReference>
<dbReference type="InterPro" id="IPR050879">
    <property type="entry name" value="Acyltransferase_3"/>
</dbReference>
<feature type="transmembrane region" description="Helical" evidence="1">
    <location>
        <begin position="165"/>
        <end position="187"/>
    </location>
</feature>
<protein>
    <recommendedName>
        <fullName evidence="2">Acyltransferase 3 domain-containing protein</fullName>
    </recommendedName>
</protein>
<feature type="transmembrane region" description="Helical" evidence="1">
    <location>
        <begin position="312"/>
        <end position="329"/>
    </location>
</feature>
<sequence>MTNGYAVIIGIGERGTGMSRGLISETGYEPAAETGIALPAKVHSIQLMRAIAAMLVVLFHVHQAFAIRFTPPFFAVESYLFAFGAVGVHIFFVISGFIMVYTNPPGKVFAAKTFFRRRLLRIYPIYWLCAALYVAVHVLIGQAYHIDAREAAGALLLLPGNASSIIGPAWTLAFEMYFYLCFGLAMLAGSGRGLIILIGFFTISVAAGAVLPIDHPVWTLVTSSLLIEFIAGATIGWLLVAGKLPSRGGLTITMTAIILFGAGIAAGYERVPSVVMWGVPSVLLILGLAMHEAARAPSALVRKLGHFGDSSYALYLIHILLVTLAIELARQIPWLADQPPALIAIPFALAALLVAEFLHHRVEKRMLGWLTPRRKPPLPLVQTGHP</sequence>